<evidence type="ECO:0000313" key="3">
    <source>
        <dbReference type="EMBL" id="CAF9906772.1"/>
    </source>
</evidence>
<evidence type="ECO:0000313" key="4">
    <source>
        <dbReference type="Proteomes" id="UP000664203"/>
    </source>
</evidence>
<feature type="compositionally biased region" description="Acidic residues" evidence="2">
    <location>
        <begin position="134"/>
        <end position="155"/>
    </location>
</feature>
<gene>
    <name evidence="3" type="ORF">ALECFALPRED_002640</name>
</gene>
<keyword evidence="1" id="KW-0175">Coiled coil</keyword>
<dbReference type="PANTHER" id="PTHR38887:SF1">
    <property type="entry name" value="RAS MODIFICATION PROTEIN ERF4"/>
    <property type="match status" value="1"/>
</dbReference>
<feature type="region of interest" description="Disordered" evidence="2">
    <location>
        <begin position="111"/>
        <end position="184"/>
    </location>
</feature>
<dbReference type="OrthoDB" id="3433125at2759"/>
<reference evidence="3" key="1">
    <citation type="submission" date="2021-03" db="EMBL/GenBank/DDBJ databases">
        <authorList>
            <person name="Tagirdzhanova G."/>
        </authorList>
    </citation>
    <scope>NUCLEOTIDE SEQUENCE</scope>
</reference>
<feature type="coiled-coil region" evidence="1">
    <location>
        <begin position="510"/>
        <end position="537"/>
    </location>
</feature>
<sequence length="539" mass="58920">MSDYSSGYDPKYGYNRNAFAHKTLGMAVMGRVVKIIVTLLGLVSEAIHARKDKRRPSSDAAAREAGLNLSVVEDVSSKKSAISTEGHVEKKDLAFVEVPPEVADELIASGQAEPTEGQAPTHELVLNDKGDDGVDRDEADWALDEAAAEGEDEEPASSSKKDENPEERFANRTQPSAASSAASERSMQKLPFQIIVPQRRQYESPWLYAFLWFLKKLHKAAQASPIFDVVIIATAIAGAYPDPIVGLAVQAVQVAAGIGQEIQERYRTNKFLSQANKEFFIPKGLYAMIVTYKTAGSEQPEVGIERVNLGATAIAKYGGDVQPDTLVAGPGSSEKPTLLDNVKEKMKQLRIASGETHGEAEMPVTCAPLIFPALDAAAVASPAAKEERNSEGIGTGIKAKSKNMSKFVNNYYDRRAQASYAYQNPESTLTAQVAPAAPNFRSRFADPNNATNTHFFTLITGGKFKAEPLGAQRRYERAQRKAAEKRAQDIREQSSKRLLQENVLYLMVVNMPTEEELVKAKRDIQEAKEKKAASKRLQS</sequence>
<comment type="caution">
    <text evidence="3">The sequence shown here is derived from an EMBL/GenBank/DDBJ whole genome shotgun (WGS) entry which is preliminary data.</text>
</comment>
<feature type="compositionally biased region" description="Basic and acidic residues" evidence="2">
    <location>
        <begin position="159"/>
        <end position="170"/>
    </location>
</feature>
<dbReference type="EMBL" id="CAJPDR010000018">
    <property type="protein sequence ID" value="CAF9906772.1"/>
    <property type="molecule type" value="Genomic_DNA"/>
</dbReference>
<evidence type="ECO:0000256" key="1">
    <source>
        <dbReference type="SAM" id="Coils"/>
    </source>
</evidence>
<organism evidence="3 4">
    <name type="scientific">Alectoria fallacina</name>
    <dbReference type="NCBI Taxonomy" id="1903189"/>
    <lineage>
        <taxon>Eukaryota</taxon>
        <taxon>Fungi</taxon>
        <taxon>Dikarya</taxon>
        <taxon>Ascomycota</taxon>
        <taxon>Pezizomycotina</taxon>
        <taxon>Lecanoromycetes</taxon>
        <taxon>OSLEUM clade</taxon>
        <taxon>Lecanoromycetidae</taxon>
        <taxon>Lecanorales</taxon>
        <taxon>Lecanorineae</taxon>
        <taxon>Parmeliaceae</taxon>
        <taxon>Alectoria</taxon>
    </lineage>
</organism>
<dbReference type="AlphaFoldDB" id="A0A8H3HXQ3"/>
<dbReference type="Proteomes" id="UP000664203">
    <property type="component" value="Unassembled WGS sequence"/>
</dbReference>
<keyword evidence="4" id="KW-1185">Reference proteome</keyword>
<evidence type="ECO:0000256" key="2">
    <source>
        <dbReference type="SAM" id="MobiDB-lite"/>
    </source>
</evidence>
<dbReference type="PANTHER" id="PTHR38887">
    <property type="entry name" value="CHROMOSOME 21, WHOLE GENOME SHOTGUN SEQUENCE"/>
    <property type="match status" value="1"/>
</dbReference>
<protein>
    <submittedName>
        <fullName evidence="3">Uncharacterized protein</fullName>
    </submittedName>
</protein>
<name>A0A8H3HXQ3_9LECA</name>
<dbReference type="InterPro" id="IPR053221">
    <property type="entry name" value="Burnettramic_acid_biosynth"/>
</dbReference>
<accession>A0A8H3HXQ3</accession>
<proteinExistence type="predicted"/>